<sequence length="115" mass="13316">MATDFDGSFRAERRRFNVASRGNKTVSKVREVCLLSHAGEISASEIPPFTFMDDVNIFYCINGIIPVVLTTLQVWITIEEECPADDWTFRYRFEHKVYRKAASFIGGYIYITEYL</sequence>
<dbReference type="AlphaFoldDB" id="A0A4Y2KFC5"/>
<organism evidence="1 2">
    <name type="scientific">Araneus ventricosus</name>
    <name type="common">Orbweaver spider</name>
    <name type="synonym">Epeira ventricosa</name>
    <dbReference type="NCBI Taxonomy" id="182803"/>
    <lineage>
        <taxon>Eukaryota</taxon>
        <taxon>Metazoa</taxon>
        <taxon>Ecdysozoa</taxon>
        <taxon>Arthropoda</taxon>
        <taxon>Chelicerata</taxon>
        <taxon>Arachnida</taxon>
        <taxon>Araneae</taxon>
        <taxon>Araneomorphae</taxon>
        <taxon>Entelegynae</taxon>
        <taxon>Araneoidea</taxon>
        <taxon>Araneidae</taxon>
        <taxon>Araneus</taxon>
    </lineage>
</organism>
<dbReference type="EMBL" id="BGPR01004503">
    <property type="protein sequence ID" value="GBN00277.1"/>
    <property type="molecule type" value="Genomic_DNA"/>
</dbReference>
<name>A0A4Y2KFC5_ARAVE</name>
<keyword evidence="2" id="KW-1185">Reference proteome</keyword>
<reference evidence="1 2" key="1">
    <citation type="journal article" date="2019" name="Sci. Rep.">
        <title>Orb-weaving spider Araneus ventricosus genome elucidates the spidroin gene catalogue.</title>
        <authorList>
            <person name="Kono N."/>
            <person name="Nakamura H."/>
            <person name="Ohtoshi R."/>
            <person name="Moran D.A.P."/>
            <person name="Shinohara A."/>
            <person name="Yoshida Y."/>
            <person name="Fujiwara M."/>
            <person name="Mori M."/>
            <person name="Tomita M."/>
            <person name="Arakawa K."/>
        </authorList>
    </citation>
    <scope>NUCLEOTIDE SEQUENCE [LARGE SCALE GENOMIC DNA]</scope>
</reference>
<accession>A0A4Y2KFC5</accession>
<dbReference type="Proteomes" id="UP000499080">
    <property type="component" value="Unassembled WGS sequence"/>
</dbReference>
<evidence type="ECO:0000313" key="2">
    <source>
        <dbReference type="Proteomes" id="UP000499080"/>
    </source>
</evidence>
<protein>
    <submittedName>
        <fullName evidence="1">Uncharacterized protein</fullName>
    </submittedName>
</protein>
<proteinExistence type="predicted"/>
<evidence type="ECO:0000313" key="1">
    <source>
        <dbReference type="EMBL" id="GBN00277.1"/>
    </source>
</evidence>
<gene>
    <name evidence="1" type="ORF">AVEN_216172_1</name>
</gene>
<comment type="caution">
    <text evidence="1">The sequence shown here is derived from an EMBL/GenBank/DDBJ whole genome shotgun (WGS) entry which is preliminary data.</text>
</comment>